<reference evidence="3 4" key="1">
    <citation type="submission" date="2016-11" db="EMBL/GenBank/DDBJ databases">
        <title>Draft Genome Sequences of Nine Cyanobacterial Strains from Diverse Habitats.</title>
        <authorList>
            <person name="Zhu T."/>
            <person name="Hou S."/>
            <person name="Lu X."/>
            <person name="Hess W.R."/>
        </authorList>
    </citation>
    <scope>NUCLEOTIDE SEQUENCE [LARGE SCALE GENOMIC DNA]</scope>
    <source>
        <strain evidence="3 4">NIES-593</strain>
    </source>
</reference>
<dbReference type="RefSeq" id="WP_073598760.1">
    <property type="nucleotide sequence ID" value="NZ_MRCB01000005.1"/>
</dbReference>
<dbReference type="SMART" id="SM00448">
    <property type="entry name" value="REC"/>
    <property type="match status" value="1"/>
</dbReference>
<evidence type="ECO:0000313" key="3">
    <source>
        <dbReference type="EMBL" id="OKH24814.1"/>
    </source>
</evidence>
<dbReference type="InterPro" id="IPR052893">
    <property type="entry name" value="TCS_response_regulator"/>
</dbReference>
<evidence type="ECO:0000259" key="2">
    <source>
        <dbReference type="PROSITE" id="PS50110"/>
    </source>
</evidence>
<dbReference type="EMBL" id="MRCB01000005">
    <property type="protein sequence ID" value="OKH24814.1"/>
    <property type="molecule type" value="Genomic_DNA"/>
</dbReference>
<accession>A0A1U7HMN3</accession>
<protein>
    <submittedName>
        <fullName evidence="3">Two-component system response regulator</fullName>
    </submittedName>
</protein>
<dbReference type="AlphaFoldDB" id="A0A1U7HMN3"/>
<dbReference type="Gene3D" id="3.40.50.2300">
    <property type="match status" value="1"/>
</dbReference>
<comment type="caution">
    <text evidence="3">The sequence shown here is derived from an EMBL/GenBank/DDBJ whole genome shotgun (WGS) entry which is preliminary data.</text>
</comment>
<feature type="domain" description="Response regulatory" evidence="2">
    <location>
        <begin position="5"/>
        <end position="132"/>
    </location>
</feature>
<dbReference type="STRING" id="1921803.NIES593_06250"/>
<dbReference type="PANTHER" id="PTHR44520">
    <property type="entry name" value="RESPONSE REGULATOR RCP1-RELATED"/>
    <property type="match status" value="1"/>
</dbReference>
<feature type="modified residue" description="4-aspartylphosphate" evidence="1">
    <location>
        <position position="65"/>
    </location>
</feature>
<sequence>MELKRILLVEDSIRDVELILTSLAENNLGNEVVVVRDGEEALDYLYRRGLYRLRREGNPVVVLLDLKLPKIDGIEVLTDIKANEALRTVPVVVLTSSREEDDLTRCYELGTNAYVVKPIDFHEFVDAIKGLGLFWAIINEPPPGSMPPFRVSQTIQDGGD</sequence>
<gene>
    <name evidence="3" type="ORF">NIES593_06250</name>
</gene>
<evidence type="ECO:0000313" key="4">
    <source>
        <dbReference type="Proteomes" id="UP000186868"/>
    </source>
</evidence>
<dbReference type="SUPFAM" id="SSF52172">
    <property type="entry name" value="CheY-like"/>
    <property type="match status" value="1"/>
</dbReference>
<evidence type="ECO:0000256" key="1">
    <source>
        <dbReference type="PROSITE-ProRule" id="PRU00169"/>
    </source>
</evidence>
<name>A0A1U7HMN3_9CYAN</name>
<proteinExistence type="predicted"/>
<dbReference type="Pfam" id="PF00072">
    <property type="entry name" value="Response_reg"/>
    <property type="match status" value="1"/>
</dbReference>
<dbReference type="InterPro" id="IPR001789">
    <property type="entry name" value="Sig_transdc_resp-reg_receiver"/>
</dbReference>
<organism evidence="3 4">
    <name type="scientific">Hydrococcus rivularis NIES-593</name>
    <dbReference type="NCBI Taxonomy" id="1921803"/>
    <lineage>
        <taxon>Bacteria</taxon>
        <taxon>Bacillati</taxon>
        <taxon>Cyanobacteriota</taxon>
        <taxon>Cyanophyceae</taxon>
        <taxon>Pleurocapsales</taxon>
        <taxon>Hydrococcaceae</taxon>
        <taxon>Hydrococcus</taxon>
    </lineage>
</organism>
<dbReference type="InterPro" id="IPR011006">
    <property type="entry name" value="CheY-like_superfamily"/>
</dbReference>
<dbReference type="OrthoDB" id="5510574at2"/>
<keyword evidence="4" id="KW-1185">Reference proteome</keyword>
<dbReference type="Proteomes" id="UP000186868">
    <property type="component" value="Unassembled WGS sequence"/>
</dbReference>
<dbReference type="PROSITE" id="PS50110">
    <property type="entry name" value="RESPONSE_REGULATORY"/>
    <property type="match status" value="1"/>
</dbReference>
<keyword evidence="1" id="KW-0597">Phosphoprotein</keyword>
<dbReference type="GO" id="GO:0000160">
    <property type="term" value="P:phosphorelay signal transduction system"/>
    <property type="evidence" value="ECO:0007669"/>
    <property type="project" value="InterPro"/>
</dbReference>
<dbReference type="CDD" id="cd17557">
    <property type="entry name" value="REC_Rcp-like"/>
    <property type="match status" value="1"/>
</dbReference>
<dbReference type="PANTHER" id="PTHR44520:SF1">
    <property type="entry name" value="TWO-COMPONENT SYSTEM REGULATORY PROTEIN"/>
    <property type="match status" value="1"/>
</dbReference>